<dbReference type="Proteomes" id="UP000596192">
    <property type="component" value="Plasmid unnamed1"/>
</dbReference>
<dbReference type="RefSeq" id="WP_169531254.1">
    <property type="nucleotide sequence ID" value="NZ_CP066311.1"/>
</dbReference>
<accession>A0AAP9YI57</accession>
<proteinExistence type="predicted"/>
<protein>
    <submittedName>
        <fullName evidence="1">Uncharacterized protein</fullName>
    </submittedName>
</protein>
<dbReference type="EMBL" id="CP066311">
    <property type="protein sequence ID" value="QQE91176.1"/>
    <property type="molecule type" value="Genomic_DNA"/>
</dbReference>
<reference evidence="1 2" key="1">
    <citation type="submission" date="2020-12" db="EMBL/GenBank/DDBJ databases">
        <title>Genomic Analysis and Response surface optimization of nitrogen-fixing conditions for A. chroococcum strain HR1, Isolation from rhizosphere soil.</title>
        <authorList>
            <person name="Li J."/>
            <person name="Yang H."/>
            <person name="Liu H."/>
            <person name="Wang C."/>
            <person name="Tian Y."/>
            <person name="Lu X.Y."/>
        </authorList>
    </citation>
    <scope>NUCLEOTIDE SEQUENCE [LARGE SCALE GENOMIC DNA]</scope>
    <source>
        <strain evidence="1 2">HR1</strain>
        <plasmid evidence="1 2">unnamed1</plasmid>
    </source>
</reference>
<evidence type="ECO:0000313" key="1">
    <source>
        <dbReference type="EMBL" id="QQE91176.1"/>
    </source>
</evidence>
<dbReference type="AlphaFoldDB" id="A0AAP9YI57"/>
<name>A0AAP9YI57_9GAMM</name>
<keyword evidence="1" id="KW-0614">Plasmid</keyword>
<geneLocation type="plasmid" evidence="1 2">
    <name>unnamed1</name>
</geneLocation>
<evidence type="ECO:0000313" key="2">
    <source>
        <dbReference type="Proteomes" id="UP000596192"/>
    </source>
</evidence>
<organism evidence="1 2">
    <name type="scientific">Azotobacter chroococcum</name>
    <dbReference type="NCBI Taxonomy" id="353"/>
    <lineage>
        <taxon>Bacteria</taxon>
        <taxon>Pseudomonadati</taxon>
        <taxon>Pseudomonadota</taxon>
        <taxon>Gammaproteobacteria</taxon>
        <taxon>Pseudomonadales</taxon>
        <taxon>Pseudomonadaceae</taxon>
        <taxon>Azotobacter</taxon>
    </lineage>
</organism>
<gene>
    <name evidence="1" type="ORF">GKQ51_22080</name>
</gene>
<sequence>MDRHAARQLVRFRRDELTIAVEKGFGQGMGSLDPGGQPLGESLGLGLAAEVQRPVSFTCQTVSLFLLLLSRRYPWI</sequence>